<sequence length="193" mass="20617">MHVTPLSPPGLLRLVPPRFGDGRGWFCTVYAAETLAGLGIGEAFVQDSVSFSERAGTVRGLHFQRPPHGQGKLVRVVRGRIRDVSVDLRVGSPAYGEHAAVELAAEGGEQVWVPPGFAHGFVTLEDATEVHYKSTAAWAPASEGGLAFDCPALGIDWGVTRAEAVLSERDRELPGFAGFESPFRPGAEAARDR</sequence>
<evidence type="ECO:0000256" key="5">
    <source>
        <dbReference type="PIRSR" id="PIRSR600888-1"/>
    </source>
</evidence>
<dbReference type="PANTHER" id="PTHR21047:SF2">
    <property type="entry name" value="THYMIDINE DIPHOSPHO-4-KETO-RHAMNOSE 3,5-EPIMERASE"/>
    <property type="match status" value="1"/>
</dbReference>
<evidence type="ECO:0000313" key="9">
    <source>
        <dbReference type="Proteomes" id="UP000007881"/>
    </source>
</evidence>
<dbReference type="NCBIfam" id="TIGR01221">
    <property type="entry name" value="rmlC"/>
    <property type="match status" value="1"/>
</dbReference>
<comment type="function">
    <text evidence="2 7">Catalyzes the epimerization of the C3' and C5'positions of dTDP-6-deoxy-D-xylo-4-hexulose, forming dTDP-6-deoxy-L-lyxo-4-hexulose.</text>
</comment>
<dbReference type="EMBL" id="AP012338">
    <property type="protein sequence ID" value="BAM02578.1"/>
    <property type="molecule type" value="Genomic_DNA"/>
</dbReference>
<dbReference type="InterPro" id="IPR011051">
    <property type="entry name" value="RmlC_Cupin_sf"/>
</dbReference>
<dbReference type="OrthoDB" id="9800680at2"/>
<reference evidence="8 9" key="1">
    <citation type="submission" date="2012-02" db="EMBL/GenBank/DDBJ databases">
        <title>Complete genome sequence of Phycisphaera mikurensis NBRC 102666.</title>
        <authorList>
            <person name="Ankai A."/>
            <person name="Hosoyama A."/>
            <person name="Terui Y."/>
            <person name="Sekine M."/>
            <person name="Fukai R."/>
            <person name="Kato Y."/>
            <person name="Nakamura S."/>
            <person name="Yamada-Narita S."/>
            <person name="Kawakoshi A."/>
            <person name="Fukunaga Y."/>
            <person name="Yamazaki S."/>
            <person name="Fujita N."/>
        </authorList>
    </citation>
    <scope>NUCLEOTIDE SEQUENCE [LARGE SCALE GENOMIC DNA]</scope>
    <source>
        <strain evidence="9">NBRC 102666 / KCTC 22515 / FYK2301M01</strain>
    </source>
</reference>
<keyword evidence="9" id="KW-1185">Reference proteome</keyword>
<comment type="similarity">
    <text evidence="7">Belongs to the dTDP-4-dehydrorhamnose 3,5-epimerase family.</text>
</comment>
<evidence type="ECO:0000256" key="6">
    <source>
        <dbReference type="PIRSR" id="PIRSR600888-3"/>
    </source>
</evidence>
<dbReference type="Gene3D" id="2.60.120.10">
    <property type="entry name" value="Jelly Rolls"/>
    <property type="match status" value="1"/>
</dbReference>
<evidence type="ECO:0000256" key="3">
    <source>
        <dbReference type="ARBA" id="ARBA00012098"/>
    </source>
</evidence>
<dbReference type="eggNOG" id="COG1898">
    <property type="taxonomic scope" value="Bacteria"/>
</dbReference>
<comment type="subunit">
    <text evidence="7">Homodimer.</text>
</comment>
<evidence type="ECO:0000256" key="4">
    <source>
        <dbReference type="ARBA" id="ARBA00019595"/>
    </source>
</evidence>
<proteinExistence type="inferred from homology"/>
<dbReference type="InterPro" id="IPR014710">
    <property type="entry name" value="RmlC-like_jellyroll"/>
</dbReference>
<dbReference type="KEGG" id="phm:PSMK_04190"/>
<comment type="pathway">
    <text evidence="7">Carbohydrate biosynthesis; dTDP-L-rhamnose biosynthesis.</text>
</comment>
<dbReference type="CDD" id="cd00438">
    <property type="entry name" value="cupin_RmlC"/>
    <property type="match status" value="1"/>
</dbReference>
<evidence type="ECO:0000256" key="1">
    <source>
        <dbReference type="ARBA" id="ARBA00001298"/>
    </source>
</evidence>
<dbReference type="PANTHER" id="PTHR21047">
    <property type="entry name" value="DTDP-6-DEOXY-D-GLUCOSE-3,5 EPIMERASE"/>
    <property type="match status" value="1"/>
</dbReference>
<dbReference type="GO" id="GO:0008830">
    <property type="term" value="F:dTDP-4-dehydrorhamnose 3,5-epimerase activity"/>
    <property type="evidence" value="ECO:0007669"/>
    <property type="project" value="UniProtKB-UniRule"/>
</dbReference>
<dbReference type="HOGENOM" id="CLU_090940_1_0_0"/>
<keyword evidence="7 8" id="KW-0413">Isomerase</keyword>
<dbReference type="STRING" id="1142394.PSMK_04190"/>
<evidence type="ECO:0000256" key="2">
    <source>
        <dbReference type="ARBA" id="ARBA00001997"/>
    </source>
</evidence>
<dbReference type="AlphaFoldDB" id="I0IBE0"/>
<accession>I0IBE0</accession>
<dbReference type="Pfam" id="PF00908">
    <property type="entry name" value="dTDP_sugar_isom"/>
    <property type="match status" value="1"/>
</dbReference>
<dbReference type="SUPFAM" id="SSF51182">
    <property type="entry name" value="RmlC-like cupins"/>
    <property type="match status" value="1"/>
</dbReference>
<comment type="catalytic activity">
    <reaction evidence="1 7">
        <text>dTDP-4-dehydro-6-deoxy-alpha-D-glucose = dTDP-4-dehydro-beta-L-rhamnose</text>
        <dbReference type="Rhea" id="RHEA:16969"/>
        <dbReference type="ChEBI" id="CHEBI:57649"/>
        <dbReference type="ChEBI" id="CHEBI:62830"/>
        <dbReference type="EC" id="5.1.3.13"/>
    </reaction>
</comment>
<dbReference type="RefSeq" id="WP_014435798.1">
    <property type="nucleotide sequence ID" value="NC_017080.1"/>
</dbReference>
<dbReference type="EC" id="5.1.3.13" evidence="3 7"/>
<dbReference type="UniPathway" id="UPA00124"/>
<dbReference type="GO" id="GO:0019305">
    <property type="term" value="P:dTDP-rhamnose biosynthetic process"/>
    <property type="evidence" value="ECO:0007669"/>
    <property type="project" value="UniProtKB-UniRule"/>
</dbReference>
<evidence type="ECO:0000256" key="7">
    <source>
        <dbReference type="RuleBase" id="RU364069"/>
    </source>
</evidence>
<dbReference type="GO" id="GO:0005829">
    <property type="term" value="C:cytosol"/>
    <property type="evidence" value="ECO:0007669"/>
    <property type="project" value="TreeGrafter"/>
</dbReference>
<protein>
    <recommendedName>
        <fullName evidence="4 7">dTDP-4-dehydrorhamnose 3,5-epimerase</fullName>
        <ecNumber evidence="3 7">5.1.3.13</ecNumber>
    </recommendedName>
    <alternativeName>
        <fullName evidence="7">Thymidine diphospho-4-keto-rhamnose 3,5-epimerase</fullName>
    </alternativeName>
</protein>
<evidence type="ECO:0000313" key="8">
    <source>
        <dbReference type="EMBL" id="BAM02578.1"/>
    </source>
</evidence>
<name>I0IBE0_PHYMF</name>
<dbReference type="InterPro" id="IPR000888">
    <property type="entry name" value="RmlC-like"/>
</dbReference>
<dbReference type="Proteomes" id="UP000007881">
    <property type="component" value="Chromosome"/>
</dbReference>
<dbReference type="GO" id="GO:0000271">
    <property type="term" value="P:polysaccharide biosynthetic process"/>
    <property type="evidence" value="ECO:0007669"/>
    <property type="project" value="TreeGrafter"/>
</dbReference>
<gene>
    <name evidence="8" type="primary">rmlC</name>
    <name evidence="8" type="synonym">rfbC</name>
    <name evidence="8" type="ordered locus">PSMK_04190</name>
</gene>
<feature type="active site" description="Proton donor" evidence="5">
    <location>
        <position position="132"/>
    </location>
</feature>
<organism evidence="8 9">
    <name type="scientific">Phycisphaera mikurensis (strain NBRC 102666 / KCTC 22515 / FYK2301M01)</name>
    <dbReference type="NCBI Taxonomy" id="1142394"/>
    <lineage>
        <taxon>Bacteria</taxon>
        <taxon>Pseudomonadati</taxon>
        <taxon>Planctomycetota</taxon>
        <taxon>Phycisphaerae</taxon>
        <taxon>Phycisphaerales</taxon>
        <taxon>Phycisphaeraceae</taxon>
        <taxon>Phycisphaera</taxon>
    </lineage>
</organism>
<feature type="site" description="Participates in a stacking interaction with the thymidine ring of dTDP-4-oxo-6-deoxyglucose" evidence="6">
    <location>
        <position position="138"/>
    </location>
</feature>
<feature type="active site" description="Proton acceptor" evidence="5">
    <location>
        <position position="62"/>
    </location>
</feature>